<dbReference type="Proteomes" id="UP001250932">
    <property type="component" value="Unassembled WGS sequence"/>
</dbReference>
<evidence type="ECO:0000313" key="8">
    <source>
        <dbReference type="EMBL" id="MDT7042606.1"/>
    </source>
</evidence>
<keyword evidence="3 5" id="KW-0133">Cell shape</keyword>
<proteinExistence type="inferred from homology"/>
<protein>
    <recommendedName>
        <fullName evidence="2 5">Cell shape-determining protein MreC</fullName>
    </recommendedName>
    <alternativeName>
        <fullName evidence="4 5">Cell shape protein MreC</fullName>
    </alternativeName>
</protein>
<evidence type="ECO:0000313" key="9">
    <source>
        <dbReference type="Proteomes" id="UP001250932"/>
    </source>
</evidence>
<evidence type="ECO:0000256" key="3">
    <source>
        <dbReference type="ARBA" id="ARBA00022960"/>
    </source>
</evidence>
<reference evidence="8 9" key="1">
    <citation type="journal article" date="2023" name="ISME J.">
        <title>Cultivation and genomic characterization of novel and ubiquitous marine nitrite-oxidizing bacteria from the Nitrospirales.</title>
        <authorList>
            <person name="Mueller A.J."/>
            <person name="Daebeler A."/>
            <person name="Herbold C.W."/>
            <person name="Kirkegaard R.H."/>
            <person name="Daims H."/>
        </authorList>
    </citation>
    <scope>NUCLEOTIDE SEQUENCE [LARGE SCALE GENOMIC DNA]</scope>
    <source>
        <strain evidence="8 9">EB</strain>
    </source>
</reference>
<feature type="coiled-coil region" evidence="6">
    <location>
        <begin position="76"/>
        <end position="110"/>
    </location>
</feature>
<dbReference type="PANTHER" id="PTHR34138:SF1">
    <property type="entry name" value="CELL SHAPE-DETERMINING PROTEIN MREC"/>
    <property type="match status" value="1"/>
</dbReference>
<comment type="function">
    <text evidence="5">Involved in formation and maintenance of cell shape.</text>
</comment>
<organism evidence="8 9">
    <name type="scientific">Candidatus Nitronereus thalassa</name>
    <dbReference type="NCBI Taxonomy" id="3020898"/>
    <lineage>
        <taxon>Bacteria</taxon>
        <taxon>Pseudomonadati</taxon>
        <taxon>Nitrospirota</taxon>
        <taxon>Nitrospiria</taxon>
        <taxon>Nitrospirales</taxon>
        <taxon>Nitrospiraceae</taxon>
        <taxon>Candidatus Nitronereus</taxon>
    </lineage>
</organism>
<keyword evidence="6" id="KW-0175">Coiled coil</keyword>
<dbReference type="PANTHER" id="PTHR34138">
    <property type="entry name" value="CELL SHAPE-DETERMINING PROTEIN MREC"/>
    <property type="match status" value="1"/>
</dbReference>
<evidence type="ECO:0000256" key="2">
    <source>
        <dbReference type="ARBA" id="ARBA00013855"/>
    </source>
</evidence>
<dbReference type="RefSeq" id="WP_313833041.1">
    <property type="nucleotide sequence ID" value="NZ_JAQOUE010000001.1"/>
</dbReference>
<dbReference type="Gene3D" id="2.40.10.340">
    <property type="entry name" value="Rod shape-determining protein MreC, domain 1"/>
    <property type="match status" value="1"/>
</dbReference>
<feature type="domain" description="Rod shape-determining protein MreC beta-barrel core" evidence="7">
    <location>
        <begin position="129"/>
        <end position="274"/>
    </location>
</feature>
<comment type="similarity">
    <text evidence="1 5">Belongs to the MreC family.</text>
</comment>
<evidence type="ECO:0000256" key="1">
    <source>
        <dbReference type="ARBA" id="ARBA00009369"/>
    </source>
</evidence>
<keyword evidence="9" id="KW-1185">Reference proteome</keyword>
<dbReference type="PIRSF" id="PIRSF038471">
    <property type="entry name" value="MreC"/>
    <property type="match status" value="1"/>
</dbReference>
<dbReference type="InterPro" id="IPR042177">
    <property type="entry name" value="Cell/Rod_1"/>
</dbReference>
<name>A0ABU3K8A3_9BACT</name>
<evidence type="ECO:0000256" key="6">
    <source>
        <dbReference type="SAM" id="Coils"/>
    </source>
</evidence>
<dbReference type="InterPro" id="IPR055342">
    <property type="entry name" value="MreC_beta-barrel_core"/>
</dbReference>
<comment type="caution">
    <text evidence="8">The sequence shown here is derived from an EMBL/GenBank/DDBJ whole genome shotgun (WGS) entry which is preliminary data.</text>
</comment>
<gene>
    <name evidence="8" type="primary">mreC</name>
    <name evidence="8" type="ORF">PPG34_09595</name>
</gene>
<dbReference type="InterPro" id="IPR042175">
    <property type="entry name" value="Cell/Rod_MreC_2"/>
</dbReference>
<dbReference type="NCBIfam" id="TIGR00219">
    <property type="entry name" value="mreC"/>
    <property type="match status" value="1"/>
</dbReference>
<dbReference type="Pfam" id="PF04085">
    <property type="entry name" value="MreC"/>
    <property type="match status" value="1"/>
</dbReference>
<evidence type="ECO:0000259" key="7">
    <source>
        <dbReference type="Pfam" id="PF04085"/>
    </source>
</evidence>
<evidence type="ECO:0000256" key="4">
    <source>
        <dbReference type="ARBA" id="ARBA00032089"/>
    </source>
</evidence>
<dbReference type="Gene3D" id="2.40.10.350">
    <property type="entry name" value="Rod shape-determining protein MreC, domain 2"/>
    <property type="match status" value="1"/>
</dbReference>
<accession>A0ABU3K8A3</accession>
<sequence>MIGRVRPLVLWSSSTRRLIVVVVVVALILLFLLPRQTQVLLQHLGRPIADVVGIPMEIMAGADRGVRDWWNQYIALQGVYEQNRELQAKIQDLEGELNQLREQALASQRFAAILDFQQKSALQTLAARVIGRSASNWYRGVVLNKGEEDGVAVEMGVITPAGVVGTIVKVASSTSIALLVTDPNVAVTGLVQRTRDEGIIQGTANGYVRMKYIPPLAAVKEGDAVVTSGLTGGFPRGLLIGQVLRVEEREGDLFLTAQVAPVVDFGKLEEVLILHSTESKDQTGSISNLLPSLEGEPTPP</sequence>
<dbReference type="EMBL" id="JAQOUE010000001">
    <property type="protein sequence ID" value="MDT7042606.1"/>
    <property type="molecule type" value="Genomic_DNA"/>
</dbReference>
<dbReference type="InterPro" id="IPR007221">
    <property type="entry name" value="MreC"/>
</dbReference>
<evidence type="ECO:0000256" key="5">
    <source>
        <dbReference type="PIRNR" id="PIRNR038471"/>
    </source>
</evidence>